<keyword evidence="2" id="KW-1133">Transmembrane helix</keyword>
<evidence type="ECO:0000256" key="1">
    <source>
        <dbReference type="SAM" id="Coils"/>
    </source>
</evidence>
<feature type="transmembrane region" description="Helical" evidence="2">
    <location>
        <begin position="195"/>
        <end position="214"/>
    </location>
</feature>
<keyword evidence="2" id="KW-0812">Transmembrane</keyword>
<gene>
    <name evidence="3" type="ORF">A45J_2100</name>
</gene>
<feature type="transmembrane region" description="Helical" evidence="2">
    <location>
        <begin position="163"/>
        <end position="183"/>
    </location>
</feature>
<dbReference type="AlphaFoldDB" id="A0A5J4L878"/>
<feature type="coiled-coil region" evidence="1">
    <location>
        <begin position="274"/>
        <end position="308"/>
    </location>
</feature>
<reference evidence="3" key="1">
    <citation type="submission" date="2019-10" db="EMBL/GenBank/DDBJ databases">
        <title>Metagenomic sequencing of thiosulfate-disproportionating enrichment culture.</title>
        <authorList>
            <person name="Umezawa K."/>
            <person name="Kojima H."/>
            <person name="Fukui M."/>
        </authorList>
    </citation>
    <scope>NUCLEOTIDE SEQUENCE</scope>
    <source>
        <strain evidence="3">45J</strain>
    </source>
</reference>
<comment type="caution">
    <text evidence="3">The sequence shown here is derived from an EMBL/GenBank/DDBJ whole genome shotgun (WGS) entry which is preliminary data.</text>
</comment>
<name>A0A5J4L878_9ZZZZ</name>
<accession>A0A5J4L878</accession>
<keyword evidence="1" id="KW-0175">Coiled coil</keyword>
<feature type="transmembrane region" description="Helical" evidence="2">
    <location>
        <begin position="234"/>
        <end position="253"/>
    </location>
</feature>
<keyword evidence="2" id="KW-0472">Membrane</keyword>
<organism evidence="3">
    <name type="scientific">hot springs metagenome</name>
    <dbReference type="NCBI Taxonomy" id="433727"/>
    <lineage>
        <taxon>unclassified sequences</taxon>
        <taxon>metagenomes</taxon>
        <taxon>ecological metagenomes</taxon>
    </lineage>
</organism>
<evidence type="ECO:0000313" key="3">
    <source>
        <dbReference type="EMBL" id="GER94339.1"/>
    </source>
</evidence>
<feature type="transmembrane region" description="Helical" evidence="2">
    <location>
        <begin position="127"/>
        <end position="151"/>
    </location>
</feature>
<dbReference type="EMBL" id="BLAB01000001">
    <property type="protein sequence ID" value="GER94339.1"/>
    <property type="molecule type" value="Genomic_DNA"/>
</dbReference>
<proteinExistence type="predicted"/>
<sequence>MKYHANVYTLREVKRQGRNDGRGWRWKPWRPFPGWPLWESIDPDPPINQKEYSQYEHTLISAAHENLERIGIEWSKEDEVLMSKYCNAKAEKENLEKKIEQEDNEHKDAIKAFETAKKAFFEFPPRWIPITLYWLIFIAIFMGEGLINYFVFQMLAEEEWKTYVMAGAIIIIIPLSAELLGHFIKKEKKTSVDKIWIVVSFVVVSSLLVGLAVLRETFFEASEVKINMSPTTLAIVLIVFNLAIFTIMTFLSYKEARTDPEVYSKAKREYEEAMKSLKKEGGDVERVAKKLEEAIENFNKAYSEREHTFDRYKHKAEEERDKWVTLIRAYRHANMCARKDRTLPESFKVDPETLIKIPEALEKLDRDCSHKEEANA</sequence>
<protein>
    <submittedName>
        <fullName evidence="3">Uncharacterized protein</fullName>
    </submittedName>
</protein>
<evidence type="ECO:0000256" key="2">
    <source>
        <dbReference type="SAM" id="Phobius"/>
    </source>
</evidence>
<feature type="coiled-coil region" evidence="1">
    <location>
        <begin position="85"/>
        <end position="112"/>
    </location>
</feature>